<dbReference type="Proteomes" id="UP001595814">
    <property type="component" value="Unassembled WGS sequence"/>
</dbReference>
<dbReference type="EMBL" id="JBHSAW010000023">
    <property type="protein sequence ID" value="MFC4097585.1"/>
    <property type="molecule type" value="Genomic_DNA"/>
</dbReference>
<gene>
    <name evidence="2" type="ORF">ACFOUT_16995</name>
</gene>
<comment type="caution">
    <text evidence="2">The sequence shown here is derived from an EMBL/GenBank/DDBJ whole genome shotgun (WGS) entry which is preliminary data.</text>
</comment>
<dbReference type="PROSITE" id="PS50978">
    <property type="entry name" value="NEAT"/>
    <property type="match status" value="1"/>
</dbReference>
<proteinExistence type="predicted"/>
<sequence>MASTISNYAKQTNLLSTQEDLLKTKASKLYKLKTKFEKKYFKLSGCRKYEKARDFNINLNSTLYQVNQMIHVSSNKTNSNNYQKIDFQINQLEQQLASLIA</sequence>
<evidence type="ECO:0000313" key="3">
    <source>
        <dbReference type="Proteomes" id="UP001595814"/>
    </source>
</evidence>
<accession>A0ABV8K0F1</accession>
<evidence type="ECO:0000259" key="1">
    <source>
        <dbReference type="PROSITE" id="PS50978"/>
    </source>
</evidence>
<dbReference type="RefSeq" id="WP_192463148.1">
    <property type="nucleotide sequence ID" value="NZ_JACYFJ010000006.1"/>
</dbReference>
<organism evidence="2 3">
    <name type="scientific">Euzebyella saccharophila</name>
    <dbReference type="NCBI Taxonomy" id="679664"/>
    <lineage>
        <taxon>Bacteria</taxon>
        <taxon>Pseudomonadati</taxon>
        <taxon>Bacteroidota</taxon>
        <taxon>Flavobacteriia</taxon>
        <taxon>Flavobacteriales</taxon>
        <taxon>Flavobacteriaceae</taxon>
        <taxon>Euzebyella</taxon>
    </lineage>
</organism>
<keyword evidence="3" id="KW-1185">Reference proteome</keyword>
<name>A0ABV8K0F1_9FLAO</name>
<protein>
    <recommendedName>
        <fullName evidence="1">NEAT domain-containing protein</fullName>
    </recommendedName>
</protein>
<evidence type="ECO:0000313" key="2">
    <source>
        <dbReference type="EMBL" id="MFC4097585.1"/>
    </source>
</evidence>
<dbReference type="InterPro" id="IPR006635">
    <property type="entry name" value="NEAT_dom"/>
</dbReference>
<reference evidence="3" key="1">
    <citation type="journal article" date="2019" name="Int. J. Syst. Evol. Microbiol.">
        <title>The Global Catalogue of Microorganisms (GCM) 10K type strain sequencing project: providing services to taxonomists for standard genome sequencing and annotation.</title>
        <authorList>
            <consortium name="The Broad Institute Genomics Platform"/>
            <consortium name="The Broad Institute Genome Sequencing Center for Infectious Disease"/>
            <person name="Wu L."/>
            <person name="Ma J."/>
        </authorList>
    </citation>
    <scope>NUCLEOTIDE SEQUENCE [LARGE SCALE GENOMIC DNA]</scope>
    <source>
        <strain evidence="3">CECT 7477</strain>
    </source>
</reference>
<feature type="domain" description="NEAT" evidence="1">
    <location>
        <begin position="1"/>
        <end position="101"/>
    </location>
</feature>